<reference evidence="1 2" key="1">
    <citation type="submission" date="2019-03" db="EMBL/GenBank/DDBJ databases">
        <title>First draft genome of Liparis tanakae, snailfish: a comprehensive survey of snailfish specific genes.</title>
        <authorList>
            <person name="Kim W."/>
            <person name="Song I."/>
            <person name="Jeong J.-H."/>
            <person name="Kim D."/>
            <person name="Kim S."/>
            <person name="Ryu S."/>
            <person name="Song J.Y."/>
            <person name="Lee S.K."/>
        </authorList>
    </citation>
    <scope>NUCLEOTIDE SEQUENCE [LARGE SCALE GENOMIC DNA]</scope>
    <source>
        <tissue evidence="1">Muscle</tissue>
    </source>
</reference>
<sequence length="134" mass="14945">MSEEPEGEEPALESLKGRRRSMRAVLVPETGMPRIRRGLPLLSLGLGLCLRSVCVCVLLRLRVCVSVFLLAEDLQLQEQLLLLEESGVGRVHGRRRLLGLLVRRDVLVVLELLHLRLHIFGLFVPVLVGSLGLL</sequence>
<dbReference type="EMBL" id="SRLO01000045">
    <property type="protein sequence ID" value="TNN81577.1"/>
    <property type="molecule type" value="Genomic_DNA"/>
</dbReference>
<gene>
    <name evidence="1" type="ORF">EYF80_008022</name>
</gene>
<name>A0A4Z2IV11_9TELE</name>
<comment type="caution">
    <text evidence="1">The sequence shown here is derived from an EMBL/GenBank/DDBJ whole genome shotgun (WGS) entry which is preliminary data.</text>
</comment>
<proteinExistence type="predicted"/>
<accession>A0A4Z2IV11</accession>
<evidence type="ECO:0000313" key="2">
    <source>
        <dbReference type="Proteomes" id="UP000314294"/>
    </source>
</evidence>
<dbReference type="AlphaFoldDB" id="A0A4Z2IV11"/>
<evidence type="ECO:0000313" key="1">
    <source>
        <dbReference type="EMBL" id="TNN81577.1"/>
    </source>
</evidence>
<dbReference type="Proteomes" id="UP000314294">
    <property type="component" value="Unassembled WGS sequence"/>
</dbReference>
<organism evidence="1 2">
    <name type="scientific">Liparis tanakae</name>
    <name type="common">Tanaka's snailfish</name>
    <dbReference type="NCBI Taxonomy" id="230148"/>
    <lineage>
        <taxon>Eukaryota</taxon>
        <taxon>Metazoa</taxon>
        <taxon>Chordata</taxon>
        <taxon>Craniata</taxon>
        <taxon>Vertebrata</taxon>
        <taxon>Euteleostomi</taxon>
        <taxon>Actinopterygii</taxon>
        <taxon>Neopterygii</taxon>
        <taxon>Teleostei</taxon>
        <taxon>Neoteleostei</taxon>
        <taxon>Acanthomorphata</taxon>
        <taxon>Eupercaria</taxon>
        <taxon>Perciformes</taxon>
        <taxon>Cottioidei</taxon>
        <taxon>Cottales</taxon>
        <taxon>Liparidae</taxon>
        <taxon>Liparis</taxon>
    </lineage>
</organism>
<keyword evidence="2" id="KW-1185">Reference proteome</keyword>
<protein>
    <submittedName>
        <fullName evidence="1">Uncharacterized protein</fullName>
    </submittedName>
</protein>